<proteinExistence type="predicted"/>
<dbReference type="Proteomes" id="UP000178379">
    <property type="component" value="Unassembled WGS sequence"/>
</dbReference>
<dbReference type="EMBL" id="MFSQ01000142">
    <property type="protein sequence ID" value="OGI37662.1"/>
    <property type="molecule type" value="Genomic_DNA"/>
</dbReference>
<gene>
    <name evidence="1" type="ORF">A2140_06360</name>
</gene>
<dbReference type="AlphaFoldDB" id="A0A1F6SXI9"/>
<protein>
    <recommendedName>
        <fullName evidence="3">HEAT repeat domain-containing protein</fullName>
    </recommendedName>
</protein>
<dbReference type="InterPro" id="IPR011989">
    <property type="entry name" value="ARM-like"/>
</dbReference>
<dbReference type="InterPro" id="IPR016024">
    <property type="entry name" value="ARM-type_fold"/>
</dbReference>
<name>A0A1F6SXI9_9PROT</name>
<evidence type="ECO:0008006" key="3">
    <source>
        <dbReference type="Google" id="ProtNLM"/>
    </source>
</evidence>
<sequence>MQTPLMALSAHPRPTIRARAIACLRHLPMNERRAIAESTIEDAHPEVREAAIALWRHEHPDFTGAVIDLLLAGRGSPRAQTTLLASVDRDRLPPEACYRVAERKLEECEQLGEQRTRLLAQLAGRDDAPAVLQLLTVILAERRQQTLDLALRVLERSEDRYIVQLIRAALNDEDRRQRANAIEALHHLRHRSITERLARLLDLTERAIGPAAADAAGVRAILDWCMARPDPWLRECATAAARG</sequence>
<dbReference type="SUPFAM" id="SSF48371">
    <property type="entry name" value="ARM repeat"/>
    <property type="match status" value="1"/>
</dbReference>
<comment type="caution">
    <text evidence="1">The sequence shown here is derived from an EMBL/GenBank/DDBJ whole genome shotgun (WGS) entry which is preliminary data.</text>
</comment>
<evidence type="ECO:0000313" key="2">
    <source>
        <dbReference type="Proteomes" id="UP000178379"/>
    </source>
</evidence>
<evidence type="ECO:0000313" key="1">
    <source>
        <dbReference type="EMBL" id="OGI37662.1"/>
    </source>
</evidence>
<dbReference type="Gene3D" id="1.25.10.10">
    <property type="entry name" value="Leucine-rich Repeat Variant"/>
    <property type="match status" value="1"/>
</dbReference>
<accession>A0A1F6SXI9</accession>
<organism evidence="1 2">
    <name type="scientific">Candidatus Muproteobacteria bacterium RBG_16_62_13</name>
    <dbReference type="NCBI Taxonomy" id="1817756"/>
    <lineage>
        <taxon>Bacteria</taxon>
        <taxon>Pseudomonadati</taxon>
        <taxon>Pseudomonadota</taxon>
        <taxon>Candidatus Muproteobacteria</taxon>
    </lineage>
</organism>
<dbReference type="STRING" id="1817756.A2140_06360"/>
<reference evidence="1 2" key="1">
    <citation type="journal article" date="2016" name="Nat. Commun.">
        <title>Thousands of microbial genomes shed light on interconnected biogeochemical processes in an aquifer system.</title>
        <authorList>
            <person name="Anantharaman K."/>
            <person name="Brown C.T."/>
            <person name="Hug L.A."/>
            <person name="Sharon I."/>
            <person name="Castelle C.J."/>
            <person name="Probst A.J."/>
            <person name="Thomas B.C."/>
            <person name="Singh A."/>
            <person name="Wilkins M.J."/>
            <person name="Karaoz U."/>
            <person name="Brodie E.L."/>
            <person name="Williams K.H."/>
            <person name="Hubbard S.S."/>
            <person name="Banfield J.F."/>
        </authorList>
    </citation>
    <scope>NUCLEOTIDE SEQUENCE [LARGE SCALE GENOMIC DNA]</scope>
</reference>